<sequence>MARLRANASQRTEGWGNFLSFGSDQALAIKKIQRAVKVCRIGLVACAVQTKEKKSSKRLEDNFEKCIIRSPLLLRRWETRELPGRRHGLPKGHPHFLLTYLLRLPP</sequence>
<keyword evidence="2" id="KW-1185">Reference proteome</keyword>
<comment type="caution">
    <text evidence="1">The sequence shown here is derived from an EMBL/GenBank/DDBJ whole genome shotgun (WGS) entry which is preliminary data.</text>
</comment>
<reference evidence="1 2" key="1">
    <citation type="journal article" date="2017" name="Gigascience">
        <title>Draft genome of the honey bee ectoparasitic mite, Tropilaelaps mercedesae, is shaped by the parasitic life history.</title>
        <authorList>
            <person name="Dong X."/>
            <person name="Armstrong S.D."/>
            <person name="Xia D."/>
            <person name="Makepeace B.L."/>
            <person name="Darby A.C."/>
            <person name="Kadowaki T."/>
        </authorList>
    </citation>
    <scope>NUCLEOTIDE SEQUENCE [LARGE SCALE GENOMIC DNA]</scope>
    <source>
        <strain evidence="1">Wuxi-XJTLU</strain>
    </source>
</reference>
<evidence type="ECO:0000313" key="2">
    <source>
        <dbReference type="Proteomes" id="UP000192247"/>
    </source>
</evidence>
<dbReference type="Proteomes" id="UP000192247">
    <property type="component" value="Unassembled WGS sequence"/>
</dbReference>
<proteinExistence type="predicted"/>
<dbReference type="EMBL" id="MNPL01030969">
    <property type="protein sequence ID" value="OQR66828.1"/>
    <property type="molecule type" value="Genomic_DNA"/>
</dbReference>
<dbReference type="InParanoid" id="A0A1V9X089"/>
<accession>A0A1V9X089</accession>
<protein>
    <submittedName>
        <fullName evidence="1">Uncharacterized protein</fullName>
    </submittedName>
</protein>
<organism evidence="1 2">
    <name type="scientific">Tropilaelaps mercedesae</name>
    <dbReference type="NCBI Taxonomy" id="418985"/>
    <lineage>
        <taxon>Eukaryota</taxon>
        <taxon>Metazoa</taxon>
        <taxon>Ecdysozoa</taxon>
        <taxon>Arthropoda</taxon>
        <taxon>Chelicerata</taxon>
        <taxon>Arachnida</taxon>
        <taxon>Acari</taxon>
        <taxon>Parasitiformes</taxon>
        <taxon>Mesostigmata</taxon>
        <taxon>Gamasina</taxon>
        <taxon>Dermanyssoidea</taxon>
        <taxon>Laelapidae</taxon>
        <taxon>Tropilaelaps</taxon>
    </lineage>
</organism>
<gene>
    <name evidence="1" type="ORF">BIW11_13906</name>
</gene>
<name>A0A1V9X089_9ACAR</name>
<dbReference type="AlphaFoldDB" id="A0A1V9X089"/>
<evidence type="ECO:0000313" key="1">
    <source>
        <dbReference type="EMBL" id="OQR66828.1"/>
    </source>
</evidence>